<dbReference type="Gene3D" id="1.10.1200.10">
    <property type="entry name" value="ACP-like"/>
    <property type="match status" value="1"/>
</dbReference>
<proteinExistence type="predicted"/>
<dbReference type="InterPro" id="IPR036736">
    <property type="entry name" value="ACP-like_sf"/>
</dbReference>
<evidence type="ECO:0000259" key="3">
    <source>
        <dbReference type="PROSITE" id="PS50075"/>
    </source>
</evidence>
<protein>
    <recommendedName>
        <fullName evidence="3">Carrier domain-containing protein</fullName>
    </recommendedName>
</protein>
<reference evidence="4 5" key="1">
    <citation type="submission" date="2021-12" db="EMBL/GenBank/DDBJ databases">
        <title>Genome sequencing of bacteria with rrn-lacking chromosome and rrn-plasmid.</title>
        <authorList>
            <person name="Anda M."/>
            <person name="Iwasaki W."/>
        </authorList>
    </citation>
    <scope>NUCLEOTIDE SEQUENCE [LARGE SCALE GENOMIC DNA]</scope>
    <source>
        <strain evidence="4 5">DSM 100852</strain>
    </source>
</reference>
<dbReference type="AlphaFoldDB" id="A0AAU9C6I9"/>
<dbReference type="Proteomes" id="UP001348817">
    <property type="component" value="Chromosome"/>
</dbReference>
<evidence type="ECO:0000256" key="2">
    <source>
        <dbReference type="ARBA" id="ARBA00022553"/>
    </source>
</evidence>
<dbReference type="PROSITE" id="PS00012">
    <property type="entry name" value="PHOSPHOPANTETHEINE"/>
    <property type="match status" value="1"/>
</dbReference>
<gene>
    <name evidence="4" type="ORF">FUAX_00730</name>
</gene>
<sequence length="83" mass="9293">MNSYYNRIKAFLVSLGVEEKLITPQADIINDLGLSSVDIVDLIFSIESAYDIKIPENSIGQMRTVGALIEHIKINVSPFLMEH</sequence>
<dbReference type="PROSITE" id="PS50075">
    <property type="entry name" value="CARRIER"/>
    <property type="match status" value="1"/>
</dbReference>
<dbReference type="InterPro" id="IPR009081">
    <property type="entry name" value="PP-bd_ACP"/>
</dbReference>
<evidence type="ECO:0000313" key="4">
    <source>
        <dbReference type="EMBL" id="BDD07641.1"/>
    </source>
</evidence>
<dbReference type="SUPFAM" id="SSF47336">
    <property type="entry name" value="ACP-like"/>
    <property type="match status" value="1"/>
</dbReference>
<evidence type="ECO:0000256" key="1">
    <source>
        <dbReference type="ARBA" id="ARBA00022450"/>
    </source>
</evidence>
<keyword evidence="5" id="KW-1185">Reference proteome</keyword>
<keyword evidence="2" id="KW-0597">Phosphoprotein</keyword>
<feature type="domain" description="Carrier" evidence="3">
    <location>
        <begin position="1"/>
        <end position="76"/>
    </location>
</feature>
<dbReference type="KEGG" id="fax:FUAX_00730"/>
<evidence type="ECO:0000313" key="5">
    <source>
        <dbReference type="Proteomes" id="UP001348817"/>
    </source>
</evidence>
<accession>A0AAU9C6I9</accession>
<name>A0AAU9C6I9_9BACT</name>
<dbReference type="EMBL" id="AP025314">
    <property type="protein sequence ID" value="BDD07641.1"/>
    <property type="molecule type" value="Genomic_DNA"/>
</dbReference>
<dbReference type="RefSeq" id="WP_338392954.1">
    <property type="nucleotide sequence ID" value="NZ_AP025314.1"/>
</dbReference>
<dbReference type="InterPro" id="IPR006162">
    <property type="entry name" value="Ppantetheine_attach_site"/>
</dbReference>
<dbReference type="Pfam" id="PF00550">
    <property type="entry name" value="PP-binding"/>
    <property type="match status" value="1"/>
</dbReference>
<organism evidence="4 5">
    <name type="scientific">Fulvitalea axinellae</name>
    <dbReference type="NCBI Taxonomy" id="1182444"/>
    <lineage>
        <taxon>Bacteria</taxon>
        <taxon>Pseudomonadati</taxon>
        <taxon>Bacteroidota</taxon>
        <taxon>Cytophagia</taxon>
        <taxon>Cytophagales</taxon>
        <taxon>Persicobacteraceae</taxon>
        <taxon>Fulvitalea</taxon>
    </lineage>
</organism>
<keyword evidence="1" id="KW-0596">Phosphopantetheine</keyword>